<reference evidence="2 3" key="1">
    <citation type="submission" date="2023-07" db="EMBL/GenBank/DDBJ databases">
        <title>Genomic Encyclopedia of Type Strains, Phase IV (KMG-IV): sequencing the most valuable type-strain genomes for metagenomic binning, comparative biology and taxonomic classification.</title>
        <authorList>
            <person name="Goeker M."/>
        </authorList>
    </citation>
    <scope>NUCLEOTIDE SEQUENCE [LARGE SCALE GENOMIC DNA]</scope>
    <source>
        <strain evidence="2 3">DSM 18695</strain>
    </source>
</reference>
<dbReference type="RefSeq" id="WP_307352592.1">
    <property type="nucleotide sequence ID" value="NZ_JAUSVS010000012.1"/>
</dbReference>
<dbReference type="EMBL" id="JAUSVS010000012">
    <property type="protein sequence ID" value="MDQ0466489.1"/>
    <property type="molecule type" value="Genomic_DNA"/>
</dbReference>
<comment type="caution">
    <text evidence="2">The sequence shown here is derived from an EMBL/GenBank/DDBJ whole genome shotgun (WGS) entry which is preliminary data.</text>
</comment>
<gene>
    <name evidence="2" type="ORF">QO010_004284</name>
</gene>
<keyword evidence="3" id="KW-1185">Reference proteome</keyword>
<organism evidence="2 3">
    <name type="scientific">Caulobacter ginsengisoli</name>
    <dbReference type="NCBI Taxonomy" id="400775"/>
    <lineage>
        <taxon>Bacteria</taxon>
        <taxon>Pseudomonadati</taxon>
        <taxon>Pseudomonadota</taxon>
        <taxon>Alphaproteobacteria</taxon>
        <taxon>Caulobacterales</taxon>
        <taxon>Caulobacteraceae</taxon>
        <taxon>Caulobacter</taxon>
    </lineage>
</organism>
<dbReference type="InterPro" id="IPR002035">
    <property type="entry name" value="VWF_A"/>
</dbReference>
<sequence>MSPHKGLAPLRRIVNFLGRFAGNRRGAIAVQAALCAGPILVMTFGALDIANASQEKTRLQDALDAAALAAARSPATTDAGLAAVGDPTLAADMTGSKATVTSKSFHLDGSKVMASATAKVPALIAGIWSQGDMTIGVKAEVVRASNDVEVALVLDTTGSMAGTRIDDLKTAAKDLIDIVVKTNQTPFYTKVALVPYSMAVNVGSTYATQVRGSYTAGTCTTPGCASFKFTNPSGNFKTFAISNCVSERTGADAFTDAAPSAAPLGRNYPASGNPCIASTIVPLSSDRDFLKGKVDALSASGSTGGHIGVAWGWYMVSPRFGYLWPSASQPAAYGGEHLLKVVVLMTDGEYNSTYCKGVISQDSTSGSGSSSDHINCDAPNGSAFTQSQTLCTNMKAAGVIVYTVGFDVVNDQRAKDLVNGCATDAQHVYLPSTGVALQDAFRAIGRDIDSLRLSK</sequence>
<evidence type="ECO:0000313" key="3">
    <source>
        <dbReference type="Proteomes" id="UP001228905"/>
    </source>
</evidence>
<dbReference type="PROSITE" id="PS50234">
    <property type="entry name" value="VWFA"/>
    <property type="match status" value="1"/>
</dbReference>
<dbReference type="SUPFAM" id="SSF53300">
    <property type="entry name" value="vWA-like"/>
    <property type="match status" value="1"/>
</dbReference>
<protein>
    <submittedName>
        <fullName evidence="2">Flp pilus assembly protein TadG</fullName>
    </submittedName>
</protein>
<name>A0ABU0IWV8_9CAUL</name>
<proteinExistence type="predicted"/>
<dbReference type="Pfam" id="PF13400">
    <property type="entry name" value="Tad"/>
    <property type="match status" value="1"/>
</dbReference>
<dbReference type="InterPro" id="IPR036465">
    <property type="entry name" value="vWFA_dom_sf"/>
</dbReference>
<evidence type="ECO:0000259" key="1">
    <source>
        <dbReference type="PROSITE" id="PS50234"/>
    </source>
</evidence>
<accession>A0ABU0IWV8</accession>
<dbReference type="Proteomes" id="UP001228905">
    <property type="component" value="Unassembled WGS sequence"/>
</dbReference>
<feature type="domain" description="VWFA" evidence="1">
    <location>
        <begin position="149"/>
        <end position="444"/>
    </location>
</feature>
<evidence type="ECO:0000313" key="2">
    <source>
        <dbReference type="EMBL" id="MDQ0466489.1"/>
    </source>
</evidence>
<dbReference type="Gene3D" id="3.40.50.410">
    <property type="entry name" value="von Willebrand factor, type A domain"/>
    <property type="match status" value="1"/>
</dbReference>
<dbReference type="InterPro" id="IPR028087">
    <property type="entry name" value="Tad_N"/>
</dbReference>